<feature type="domain" description="Polymerase nucleotidyl transferase" evidence="2">
    <location>
        <begin position="62"/>
        <end position="144"/>
    </location>
</feature>
<dbReference type="InterPro" id="IPR058921">
    <property type="entry name" value="PAP/OAS1-rel"/>
</dbReference>
<evidence type="ECO:0000259" key="3">
    <source>
        <dbReference type="Pfam" id="PF26180"/>
    </source>
</evidence>
<dbReference type="AlphaFoldDB" id="A0AAN7GNB5"/>
<protein>
    <recommendedName>
        <fullName evidence="6">Polymerase nucleotidyl transferase domain-containing protein</fullName>
    </recommendedName>
</protein>
<feature type="domain" description="PAP/OAS1 substrate-binding-related" evidence="3">
    <location>
        <begin position="174"/>
        <end position="366"/>
    </location>
</feature>
<evidence type="ECO:0000313" key="5">
    <source>
        <dbReference type="Proteomes" id="UP001345219"/>
    </source>
</evidence>
<accession>A0AAN7GNB5</accession>
<evidence type="ECO:0000259" key="2">
    <source>
        <dbReference type="Pfam" id="PF01909"/>
    </source>
</evidence>
<sequence>MDDLRDWSSEAAASGMEKMSLSSTRSVSKFDNFQVAEDVTQGVIDRIHPTRVSQHRRAAVINYVKWLLGTKLGCEVISFGSVPLKTYLPDGDIDLIVFSGINAEEVVADNVFSVLDSEDRNSSADFIVEDVQLIRAEVVKLVKCIIQNIVVDISFNQLGGLCTLCFLEKADNIIGKDHLLKRSILLIKAWCYYESRILGAHHGLLSTYGLETLVLYIFHLYHSSLDGPFTVLYKFLDFYSTFDWENYGVSLKGPVLLSSLPEIVVEPPGDSYDELLFCNDHLKRCIEAFSVPSMATSSISQRAFNRKHLNIIDPLKENNNLGRSVSRGNYFRIKSAFAFGVQKLRVVSESTNDIASVLKEMFSNTMDRHKSGQRPDVQDSIPLNGHDFGSETVFSGHKIYPENQLSHQTDSRTPKGTQHSLNIVFDDKVRIYEEEKLSSRGGIEAPQSFNRAISDEDKSVDVASLSGRLCGDANDLATSKNPSTSDGTFRSPLPDGLECFFPTADKAFHAPHLYLSSSSTRLKENTHENLDGEPAGGLCYIEGRSDVNQNWDEERSSNERQGSRSLSSPISWSSEDAYSAYPNIQASSSSLVPSNSLADLSGDYESQLINLQRARWFCECAHAAQVPSQFVPTFVPELQRKSSWDAVQRSVQKKQLTFSQRKTNGFMLAPPYNPMYSQLIQVPPFGVEGMRKTRGTGCFLNPSTNQYRTQTMVGRVRPQSLGVKSPNDDNCGSAPVDVAFNDRIPSLLEVNWKPYLPPLDLNDPDSHRAKAYPNGSIYHTTYEQEPEIGSSNGLNSRPLVPSHPRSSSSNPSASGTQRHAPSNGISQDRIAEQSYHLKNEDDFPPLPETAGKGP</sequence>
<dbReference type="SUPFAM" id="SSF81301">
    <property type="entry name" value="Nucleotidyltransferase"/>
    <property type="match status" value="1"/>
</dbReference>
<proteinExistence type="predicted"/>
<feature type="compositionally biased region" description="Basic and acidic residues" evidence="1">
    <location>
        <begin position="829"/>
        <end position="841"/>
    </location>
</feature>
<dbReference type="Gene3D" id="3.30.460.10">
    <property type="entry name" value="Beta Polymerase, domain 2"/>
    <property type="match status" value="1"/>
</dbReference>
<dbReference type="PANTHER" id="PTHR45979">
    <property type="entry name" value="PAP/OAS1 SUBSTRATE-BINDING DOMAIN SUPERFAMILY"/>
    <property type="match status" value="1"/>
</dbReference>
<dbReference type="SUPFAM" id="SSF81631">
    <property type="entry name" value="PAP/OAS1 substrate-binding domain"/>
    <property type="match status" value="1"/>
</dbReference>
<reference evidence="4 5" key="1">
    <citation type="journal article" date="2023" name="Hortic Res">
        <title>Pangenome of water caltrop reveals structural variations and asymmetric subgenome divergence after allopolyploidization.</title>
        <authorList>
            <person name="Zhang X."/>
            <person name="Chen Y."/>
            <person name="Wang L."/>
            <person name="Yuan Y."/>
            <person name="Fang M."/>
            <person name="Shi L."/>
            <person name="Lu R."/>
            <person name="Comes H.P."/>
            <person name="Ma Y."/>
            <person name="Chen Y."/>
            <person name="Huang G."/>
            <person name="Zhou Y."/>
            <person name="Zheng Z."/>
            <person name="Qiu Y."/>
        </authorList>
    </citation>
    <scope>NUCLEOTIDE SEQUENCE [LARGE SCALE GENOMIC DNA]</scope>
    <source>
        <tissue evidence="4">Roots</tissue>
    </source>
</reference>
<dbReference type="InterPro" id="IPR002934">
    <property type="entry name" value="Polymerase_NTP_transf_dom"/>
</dbReference>
<feature type="compositionally biased region" description="Polar residues" evidence="1">
    <location>
        <begin position="786"/>
        <end position="795"/>
    </location>
</feature>
<dbReference type="Pfam" id="PF01909">
    <property type="entry name" value="NTP_transf_2"/>
    <property type="match status" value="1"/>
</dbReference>
<feature type="compositionally biased region" description="Low complexity" evidence="1">
    <location>
        <begin position="796"/>
        <end position="814"/>
    </location>
</feature>
<dbReference type="GO" id="GO:0016779">
    <property type="term" value="F:nucleotidyltransferase activity"/>
    <property type="evidence" value="ECO:0007669"/>
    <property type="project" value="InterPro"/>
</dbReference>
<feature type="compositionally biased region" description="Basic and acidic residues" evidence="1">
    <location>
        <begin position="552"/>
        <end position="562"/>
    </location>
</feature>
<evidence type="ECO:0000313" key="4">
    <source>
        <dbReference type="EMBL" id="KAK4742547.1"/>
    </source>
</evidence>
<dbReference type="EMBL" id="JAXIOK010000023">
    <property type="protein sequence ID" value="KAK4742547.1"/>
    <property type="molecule type" value="Genomic_DNA"/>
</dbReference>
<dbReference type="Pfam" id="PF26180">
    <property type="entry name" value="PAP-OAS1"/>
    <property type="match status" value="1"/>
</dbReference>
<dbReference type="InterPro" id="IPR058920">
    <property type="entry name" value="PAP-OAS1-bd-rel"/>
</dbReference>
<dbReference type="PANTHER" id="PTHR45979:SF2">
    <property type="entry name" value="PAP_OAS1 SUBSTRATE-BINDING DOMAIN SUPERFAMILY"/>
    <property type="match status" value="1"/>
</dbReference>
<feature type="region of interest" description="Disordered" evidence="1">
    <location>
        <begin position="551"/>
        <end position="570"/>
    </location>
</feature>
<name>A0AAN7GNB5_9MYRT</name>
<evidence type="ECO:0008006" key="6">
    <source>
        <dbReference type="Google" id="ProtNLM"/>
    </source>
</evidence>
<dbReference type="Gene3D" id="1.10.1410.10">
    <property type="match status" value="1"/>
</dbReference>
<gene>
    <name evidence="4" type="ORF">SAY87_000548</name>
</gene>
<comment type="caution">
    <text evidence="4">The sequence shown here is derived from an EMBL/GenBank/DDBJ whole genome shotgun (WGS) entry which is preliminary data.</text>
</comment>
<feature type="compositionally biased region" description="Polar residues" evidence="1">
    <location>
        <begin position="815"/>
        <end position="826"/>
    </location>
</feature>
<keyword evidence="5" id="KW-1185">Reference proteome</keyword>
<feature type="region of interest" description="Disordered" evidence="1">
    <location>
        <begin position="786"/>
        <end position="854"/>
    </location>
</feature>
<dbReference type="InterPro" id="IPR043519">
    <property type="entry name" value="NT_sf"/>
</dbReference>
<dbReference type="Proteomes" id="UP001345219">
    <property type="component" value="Chromosome 1"/>
</dbReference>
<evidence type="ECO:0000256" key="1">
    <source>
        <dbReference type="SAM" id="MobiDB-lite"/>
    </source>
</evidence>
<organism evidence="4 5">
    <name type="scientific">Trapa incisa</name>
    <dbReference type="NCBI Taxonomy" id="236973"/>
    <lineage>
        <taxon>Eukaryota</taxon>
        <taxon>Viridiplantae</taxon>
        <taxon>Streptophyta</taxon>
        <taxon>Embryophyta</taxon>
        <taxon>Tracheophyta</taxon>
        <taxon>Spermatophyta</taxon>
        <taxon>Magnoliopsida</taxon>
        <taxon>eudicotyledons</taxon>
        <taxon>Gunneridae</taxon>
        <taxon>Pentapetalae</taxon>
        <taxon>rosids</taxon>
        <taxon>malvids</taxon>
        <taxon>Myrtales</taxon>
        <taxon>Lythraceae</taxon>
        <taxon>Trapa</taxon>
    </lineage>
</organism>